<evidence type="ECO:0000256" key="2">
    <source>
        <dbReference type="ARBA" id="ARBA00008307"/>
    </source>
</evidence>
<evidence type="ECO:0000313" key="10">
    <source>
        <dbReference type="Proteomes" id="UP000242188"/>
    </source>
</evidence>
<keyword evidence="3" id="KW-0808">Transferase</keyword>
<keyword evidence="6" id="KW-0460">Magnesium</keyword>
<feature type="region of interest" description="Disordered" evidence="7">
    <location>
        <begin position="169"/>
        <end position="263"/>
    </location>
</feature>
<comment type="similarity">
    <text evidence="2">Belongs to the mab-21 family.</text>
</comment>
<accession>A0A210R4I8</accession>
<comment type="cofactor">
    <cofactor evidence="1">
        <name>Mg(2+)</name>
        <dbReference type="ChEBI" id="CHEBI:18420"/>
    </cofactor>
</comment>
<evidence type="ECO:0000256" key="6">
    <source>
        <dbReference type="ARBA" id="ARBA00022842"/>
    </source>
</evidence>
<keyword evidence="5" id="KW-0479">Metal-binding</keyword>
<dbReference type="InterPro" id="IPR024810">
    <property type="entry name" value="MAB21L/cGLR"/>
</dbReference>
<feature type="compositionally biased region" description="Basic and acidic residues" evidence="7">
    <location>
        <begin position="211"/>
        <end position="224"/>
    </location>
</feature>
<keyword evidence="10" id="KW-1185">Reference proteome</keyword>
<dbReference type="GO" id="GO:0016779">
    <property type="term" value="F:nucleotidyltransferase activity"/>
    <property type="evidence" value="ECO:0007669"/>
    <property type="project" value="UniProtKB-KW"/>
</dbReference>
<dbReference type="PANTHER" id="PTHR10656:SF42">
    <property type="entry name" value="CYCLIC GMP-AMP SYNTHASE-LIKE PROTEIN-RELATED"/>
    <property type="match status" value="1"/>
</dbReference>
<feature type="compositionally biased region" description="Basic and acidic residues" evidence="7">
    <location>
        <begin position="169"/>
        <end position="197"/>
    </location>
</feature>
<organism evidence="9 10">
    <name type="scientific">Mizuhopecten yessoensis</name>
    <name type="common">Japanese scallop</name>
    <name type="synonym">Patinopecten yessoensis</name>
    <dbReference type="NCBI Taxonomy" id="6573"/>
    <lineage>
        <taxon>Eukaryota</taxon>
        <taxon>Metazoa</taxon>
        <taxon>Spiralia</taxon>
        <taxon>Lophotrochozoa</taxon>
        <taxon>Mollusca</taxon>
        <taxon>Bivalvia</taxon>
        <taxon>Autobranchia</taxon>
        <taxon>Pteriomorphia</taxon>
        <taxon>Pectinida</taxon>
        <taxon>Pectinoidea</taxon>
        <taxon>Pectinidae</taxon>
        <taxon>Mizuhopecten</taxon>
    </lineage>
</organism>
<sequence>MEDPFQSKHGYLPSLYRQATQQLPSSKLRDEIDSTMHKVQEEIKAPAASTKEAFSACFKHIIPHIKNNQFGLELKDMPIYAGDISAWKPYKPGCPCYLLTMKVGKISGKELDPGYVVFPMPKITPKSIKVYNLDVRSEDKQHLCPKKMYLALFQVLETGLDKLRTIVEKEKSRSRLSRRSDATIRTDASPSRRTESKRSRKKSDASAAYKSSDDDPENHRKDIPSRTSVRTNISRQRSERSMSRMSVTTNQTATTVNDPPNGTVNGGTNGVPHGILPQLTSESIHRAEAMRTRKRSDASFITDKSRPMSDLTLLQVPFSLESRSSRRTSTTSELRRPPSEVTVILVPQQPEEKKPDPAAKPPIDKPKKQPKPVEIIEVPDISLIEEEDNRFLLMTLKNGNEIELIPTITASNGGGPLFVAKPHENDENGNSDLRWRISFAPNEEVILKAITSGDKNQRLMAAKLVSNMCQKEWKLRSITPYHIKTVLLHDIDFQVDNTPRWQRFTIDECVRNILLRLLSFIRSKQLPHFFENEFNLWGHISSQQFSIMKNALERIMRDEREIIRVLKRMRIPPIIHSENDNFQ</sequence>
<feature type="region of interest" description="Disordered" evidence="7">
    <location>
        <begin position="345"/>
        <end position="371"/>
    </location>
</feature>
<evidence type="ECO:0000256" key="1">
    <source>
        <dbReference type="ARBA" id="ARBA00001946"/>
    </source>
</evidence>
<dbReference type="Gene3D" id="1.10.1410.40">
    <property type="match status" value="1"/>
</dbReference>
<evidence type="ECO:0000256" key="4">
    <source>
        <dbReference type="ARBA" id="ARBA00022695"/>
    </source>
</evidence>
<dbReference type="GO" id="GO:0046872">
    <property type="term" value="F:metal ion binding"/>
    <property type="evidence" value="ECO:0007669"/>
    <property type="project" value="UniProtKB-KW"/>
</dbReference>
<dbReference type="OrthoDB" id="6054650at2759"/>
<gene>
    <name evidence="9" type="ORF">KP79_PYT10866</name>
</gene>
<feature type="domain" description="Mab-21-like HhH/H2TH-like" evidence="8">
    <location>
        <begin position="467"/>
        <end position="553"/>
    </location>
</feature>
<evidence type="ECO:0000313" key="9">
    <source>
        <dbReference type="EMBL" id="OWF55824.1"/>
    </source>
</evidence>
<dbReference type="SMART" id="SM01265">
    <property type="entry name" value="Mab-21"/>
    <property type="match status" value="1"/>
</dbReference>
<feature type="compositionally biased region" description="Low complexity" evidence="7">
    <location>
        <begin position="321"/>
        <end position="332"/>
    </location>
</feature>
<evidence type="ECO:0000256" key="3">
    <source>
        <dbReference type="ARBA" id="ARBA00022679"/>
    </source>
</evidence>
<evidence type="ECO:0000256" key="5">
    <source>
        <dbReference type="ARBA" id="ARBA00022723"/>
    </source>
</evidence>
<protein>
    <submittedName>
        <fullName evidence="9">Mitochondrial dynamic protein MID51</fullName>
    </submittedName>
</protein>
<feature type="region of interest" description="Disordered" evidence="7">
    <location>
        <begin position="321"/>
        <end position="340"/>
    </location>
</feature>
<dbReference type="EMBL" id="NEDP02000462">
    <property type="protein sequence ID" value="OWF55824.1"/>
    <property type="molecule type" value="Genomic_DNA"/>
</dbReference>
<dbReference type="InterPro" id="IPR046906">
    <property type="entry name" value="Mab-21_HhH/H2TH-like"/>
</dbReference>
<keyword evidence="4" id="KW-0548">Nucleotidyltransferase</keyword>
<dbReference type="AlphaFoldDB" id="A0A210R4I8"/>
<reference evidence="9 10" key="1">
    <citation type="journal article" date="2017" name="Nat. Ecol. Evol.">
        <title>Scallop genome provides insights into evolution of bilaterian karyotype and development.</title>
        <authorList>
            <person name="Wang S."/>
            <person name="Zhang J."/>
            <person name="Jiao W."/>
            <person name="Li J."/>
            <person name="Xun X."/>
            <person name="Sun Y."/>
            <person name="Guo X."/>
            <person name="Huan P."/>
            <person name="Dong B."/>
            <person name="Zhang L."/>
            <person name="Hu X."/>
            <person name="Sun X."/>
            <person name="Wang J."/>
            <person name="Zhao C."/>
            <person name="Wang Y."/>
            <person name="Wang D."/>
            <person name="Huang X."/>
            <person name="Wang R."/>
            <person name="Lv J."/>
            <person name="Li Y."/>
            <person name="Zhang Z."/>
            <person name="Liu B."/>
            <person name="Lu W."/>
            <person name="Hui Y."/>
            <person name="Liang J."/>
            <person name="Zhou Z."/>
            <person name="Hou R."/>
            <person name="Li X."/>
            <person name="Liu Y."/>
            <person name="Li H."/>
            <person name="Ning X."/>
            <person name="Lin Y."/>
            <person name="Zhao L."/>
            <person name="Xing Q."/>
            <person name="Dou J."/>
            <person name="Li Y."/>
            <person name="Mao J."/>
            <person name="Guo H."/>
            <person name="Dou H."/>
            <person name="Li T."/>
            <person name="Mu C."/>
            <person name="Jiang W."/>
            <person name="Fu Q."/>
            <person name="Fu X."/>
            <person name="Miao Y."/>
            <person name="Liu J."/>
            <person name="Yu Q."/>
            <person name="Li R."/>
            <person name="Liao H."/>
            <person name="Li X."/>
            <person name="Kong Y."/>
            <person name="Jiang Z."/>
            <person name="Chourrout D."/>
            <person name="Li R."/>
            <person name="Bao Z."/>
        </authorList>
    </citation>
    <scope>NUCLEOTIDE SEQUENCE [LARGE SCALE GENOMIC DNA]</scope>
    <source>
        <strain evidence="9 10">PY_sf001</strain>
    </source>
</reference>
<dbReference type="PANTHER" id="PTHR10656">
    <property type="entry name" value="CELL FATE DETERMINING PROTEIN MAB21-RELATED"/>
    <property type="match status" value="1"/>
</dbReference>
<name>A0A210R4I8_MIZYE</name>
<dbReference type="Pfam" id="PF20266">
    <property type="entry name" value="Mab-21_C"/>
    <property type="match status" value="1"/>
</dbReference>
<evidence type="ECO:0000256" key="7">
    <source>
        <dbReference type="SAM" id="MobiDB-lite"/>
    </source>
</evidence>
<comment type="caution">
    <text evidence="9">The sequence shown here is derived from an EMBL/GenBank/DDBJ whole genome shotgun (WGS) entry which is preliminary data.</text>
</comment>
<proteinExistence type="inferred from homology"/>
<evidence type="ECO:0000259" key="8">
    <source>
        <dbReference type="Pfam" id="PF20266"/>
    </source>
</evidence>
<dbReference type="Proteomes" id="UP000242188">
    <property type="component" value="Unassembled WGS sequence"/>
</dbReference>
<feature type="compositionally biased region" description="Basic and acidic residues" evidence="7">
    <location>
        <begin position="350"/>
        <end position="367"/>
    </location>
</feature>